<dbReference type="EMBL" id="NCKV01003422">
    <property type="protein sequence ID" value="RWS25743.1"/>
    <property type="molecule type" value="Genomic_DNA"/>
</dbReference>
<accession>A0A443SDZ5</accession>
<dbReference type="SUPFAM" id="SSF54160">
    <property type="entry name" value="Chromo domain-like"/>
    <property type="match status" value="1"/>
</dbReference>
<dbReference type="GO" id="GO:0005694">
    <property type="term" value="C:chromosome"/>
    <property type="evidence" value="ECO:0007669"/>
    <property type="project" value="UniProtKB-ARBA"/>
</dbReference>
<name>A0A443SDZ5_9ACAR</name>
<dbReference type="PANTHER" id="PTHR46585:SF1">
    <property type="entry name" value="CHROMO DOMAIN-CONTAINING PROTEIN"/>
    <property type="match status" value="1"/>
</dbReference>
<dbReference type="VEuPathDB" id="VectorBase:LDEU006297"/>
<evidence type="ECO:0000313" key="2">
    <source>
        <dbReference type="Proteomes" id="UP000288716"/>
    </source>
</evidence>
<gene>
    <name evidence="1" type="ORF">B4U80_05849</name>
</gene>
<evidence type="ECO:0000313" key="1">
    <source>
        <dbReference type="EMBL" id="RWS25743.1"/>
    </source>
</evidence>
<dbReference type="AlphaFoldDB" id="A0A443SDZ5"/>
<keyword evidence="2" id="KW-1185">Reference proteome</keyword>
<proteinExistence type="predicted"/>
<comment type="caution">
    <text evidence="1">The sequence shown here is derived from an EMBL/GenBank/DDBJ whole genome shotgun (WGS) entry which is preliminary data.</text>
</comment>
<dbReference type="InterPro" id="IPR016197">
    <property type="entry name" value="Chromo-like_dom_sf"/>
</dbReference>
<sequence>MTPNETFPTPAFKTGDMVRILLDKQLFRKGYKRKWGDDVYQISNIINRPTSVMYELKNHRGILDRRYYESEIQPKPDYQIRRIERILGTRRRNRKTEKLIKFKGNSTDKKWISLKVLNQLQKTI</sequence>
<organism evidence="1 2">
    <name type="scientific">Leptotrombidium deliense</name>
    <dbReference type="NCBI Taxonomy" id="299467"/>
    <lineage>
        <taxon>Eukaryota</taxon>
        <taxon>Metazoa</taxon>
        <taxon>Ecdysozoa</taxon>
        <taxon>Arthropoda</taxon>
        <taxon>Chelicerata</taxon>
        <taxon>Arachnida</taxon>
        <taxon>Acari</taxon>
        <taxon>Acariformes</taxon>
        <taxon>Trombidiformes</taxon>
        <taxon>Prostigmata</taxon>
        <taxon>Anystina</taxon>
        <taxon>Parasitengona</taxon>
        <taxon>Trombiculoidea</taxon>
        <taxon>Trombiculidae</taxon>
        <taxon>Leptotrombidium</taxon>
    </lineage>
</organism>
<dbReference type="Proteomes" id="UP000288716">
    <property type="component" value="Unassembled WGS sequence"/>
</dbReference>
<protein>
    <submittedName>
        <fullName evidence="1">Uncharacterized protein</fullName>
    </submittedName>
</protein>
<reference evidence="1 2" key="1">
    <citation type="journal article" date="2018" name="Gigascience">
        <title>Genomes of trombidid mites reveal novel predicted allergens and laterally-transferred genes associated with secondary metabolism.</title>
        <authorList>
            <person name="Dong X."/>
            <person name="Chaisiri K."/>
            <person name="Xia D."/>
            <person name="Armstrong S.D."/>
            <person name="Fang Y."/>
            <person name="Donnelly M.J."/>
            <person name="Kadowaki T."/>
            <person name="McGarry J.W."/>
            <person name="Darby A.C."/>
            <person name="Makepeace B.L."/>
        </authorList>
    </citation>
    <scope>NUCLEOTIDE SEQUENCE [LARGE SCALE GENOMIC DNA]</scope>
    <source>
        <strain evidence="1">UoL-UT</strain>
    </source>
</reference>
<dbReference type="PANTHER" id="PTHR46585">
    <property type="entry name" value="INTEGRASE CORE DOMAIN CONTAINING PROTEIN"/>
    <property type="match status" value="1"/>
</dbReference>